<reference evidence="4 5" key="1">
    <citation type="submission" date="2020-12" db="EMBL/GenBank/DDBJ databases">
        <title>Sphingomonas sp.</title>
        <authorList>
            <person name="Kim M.K."/>
        </authorList>
    </citation>
    <scope>NUCLEOTIDE SEQUENCE [LARGE SCALE GENOMIC DNA]</scope>
    <source>
        <strain evidence="4 5">BT552</strain>
    </source>
</reference>
<sequence length="638" mass="70028">MADHLLNLHAMAGVDLASLSLLRFEGREALSEPFDYRLELVCREAPGDIRRWIGQLAEWDITTEDDAERRFAGRIFETDISSTDHGQFRIHVRVRPAYHATAYARATHFIQDKSALEIFDAMVADVPGLATDISLSPAPPKQTYAVRYDETEFEFLQRLLAQDGIFYFFTYAEAAGAYHHTMHVGNAARSYLDVPDGDDIRLTPGSESSKLTSLAHTHRARPSKHDFHGLDVRKVDAPFAHSASAVGDWGRVYPHSYEDLIGEAVAAGDVNGRGARHGEGYAQAAETIVGSGRDHLFFAGGRIKAEWPDRPLPARIVLTSVSHSAFDPWMLVGGGDAIYSNSFTAMDASKPFRPALPHGRRRAAGPVLGVVSKKGSVEGQAVVDDLNRIPVAVTHAREYTALPDIVWLPVQQAWASGTHGAQFFPRIGTRVVIDFLYGDPDMPFVSGTLYTPSAKYPFDPQSKVTQTGWRSVTDKNGGVTQELMFEDKPGGEEVYLYTGRDYRRLVDNDETGTVKRDQTLTVERDQKETIQRDQTMKIENDRKIDVTGIQQTTVQKTQTVTVTQKSLHESLKEIELVVGTSSIKLAPDGITIKAAKITVEAEGVLTASAGGQATLKAAITELSASGMMTVKGSIVMIN</sequence>
<dbReference type="NCBIfam" id="TIGR01646">
    <property type="entry name" value="vgr_GE"/>
    <property type="match status" value="1"/>
</dbReference>
<dbReference type="Gene3D" id="2.40.50.230">
    <property type="entry name" value="Gp5 N-terminal domain"/>
    <property type="match status" value="1"/>
</dbReference>
<dbReference type="SUPFAM" id="SSF69349">
    <property type="entry name" value="Phage fibre proteins"/>
    <property type="match status" value="1"/>
</dbReference>
<dbReference type="Gene3D" id="2.30.110.50">
    <property type="match status" value="1"/>
</dbReference>
<dbReference type="SUPFAM" id="SSF69279">
    <property type="entry name" value="Phage tail proteins"/>
    <property type="match status" value="2"/>
</dbReference>
<feature type="domain" description="Gp5/Type VI secretion system Vgr protein OB-fold" evidence="2">
    <location>
        <begin position="375"/>
        <end position="450"/>
    </location>
</feature>
<dbReference type="Pfam" id="PF05954">
    <property type="entry name" value="Phage_GPD"/>
    <property type="match status" value="1"/>
</dbReference>
<evidence type="ECO:0000313" key="5">
    <source>
        <dbReference type="Proteomes" id="UP000763641"/>
    </source>
</evidence>
<dbReference type="InterPro" id="IPR006533">
    <property type="entry name" value="T6SS_Vgr_RhsGE"/>
</dbReference>
<dbReference type="Gene3D" id="3.55.50.10">
    <property type="entry name" value="Baseplate protein-like domains"/>
    <property type="match status" value="1"/>
</dbReference>
<evidence type="ECO:0000259" key="3">
    <source>
        <dbReference type="Pfam" id="PF22178"/>
    </source>
</evidence>
<evidence type="ECO:0000313" key="4">
    <source>
        <dbReference type="EMBL" id="MBM6575092.1"/>
    </source>
</evidence>
<dbReference type="NCBIfam" id="TIGR03361">
    <property type="entry name" value="VI_Rhs_Vgr"/>
    <property type="match status" value="1"/>
</dbReference>
<dbReference type="SUPFAM" id="SSF69255">
    <property type="entry name" value="gp5 N-terminal domain-like"/>
    <property type="match status" value="1"/>
</dbReference>
<feature type="domain" description="Gp5/Type VI secretion system Vgr C-terminal trimerisation" evidence="3">
    <location>
        <begin position="467"/>
        <end position="568"/>
    </location>
</feature>
<dbReference type="InterPro" id="IPR037026">
    <property type="entry name" value="Vgr_OB-fold_dom_sf"/>
</dbReference>
<dbReference type="Pfam" id="PF22178">
    <property type="entry name" value="Gp5_trimer_C"/>
    <property type="match status" value="1"/>
</dbReference>
<dbReference type="RefSeq" id="WP_204193648.1">
    <property type="nucleotide sequence ID" value="NZ_JAFEMC010000001.1"/>
</dbReference>
<protein>
    <submittedName>
        <fullName evidence="4">Type VI secretion system tip protein VgrG</fullName>
    </submittedName>
</protein>
<dbReference type="InterPro" id="IPR006531">
    <property type="entry name" value="Gp5/Vgr_OB"/>
</dbReference>
<comment type="caution">
    <text evidence="4">The sequence shown here is derived from an EMBL/GenBank/DDBJ whole genome shotgun (WGS) entry which is preliminary data.</text>
</comment>
<organism evidence="4 5">
    <name type="scientific">Sphingomonas longa</name>
    <dbReference type="NCBI Taxonomy" id="2778730"/>
    <lineage>
        <taxon>Bacteria</taxon>
        <taxon>Pseudomonadati</taxon>
        <taxon>Pseudomonadota</taxon>
        <taxon>Alphaproteobacteria</taxon>
        <taxon>Sphingomonadales</taxon>
        <taxon>Sphingomonadaceae</taxon>
        <taxon>Sphingomonas</taxon>
    </lineage>
</organism>
<proteinExistence type="inferred from homology"/>
<evidence type="ECO:0000256" key="1">
    <source>
        <dbReference type="ARBA" id="ARBA00005558"/>
    </source>
</evidence>
<dbReference type="EMBL" id="JAFEMC010000001">
    <property type="protein sequence ID" value="MBM6575092.1"/>
    <property type="molecule type" value="Genomic_DNA"/>
</dbReference>
<dbReference type="Gene3D" id="4.10.220.110">
    <property type="match status" value="1"/>
</dbReference>
<evidence type="ECO:0000259" key="2">
    <source>
        <dbReference type="Pfam" id="PF04717"/>
    </source>
</evidence>
<gene>
    <name evidence="4" type="primary">tssI</name>
    <name evidence="4" type="ORF">ILT43_01810</name>
</gene>
<dbReference type="Pfam" id="PF04717">
    <property type="entry name" value="Phage_base_V"/>
    <property type="match status" value="1"/>
</dbReference>
<comment type="similarity">
    <text evidence="1">Belongs to the VgrG protein family.</text>
</comment>
<dbReference type="InterPro" id="IPR017847">
    <property type="entry name" value="T6SS_RhsGE_Vgr_subset"/>
</dbReference>
<keyword evidence="5" id="KW-1185">Reference proteome</keyword>
<dbReference type="Proteomes" id="UP000763641">
    <property type="component" value="Unassembled WGS sequence"/>
</dbReference>
<dbReference type="InterPro" id="IPR054030">
    <property type="entry name" value="Gp5_Vgr_C"/>
</dbReference>
<accession>A0ABS2D2E7</accession>
<name>A0ABS2D2E7_9SPHN</name>